<feature type="domain" description="Alcohol dehydrogenase-like N-terminal" evidence="3">
    <location>
        <begin position="25"/>
        <end position="109"/>
    </location>
</feature>
<evidence type="ECO:0000313" key="5">
    <source>
        <dbReference type="Proteomes" id="UP001174691"/>
    </source>
</evidence>
<evidence type="ECO:0000256" key="2">
    <source>
        <dbReference type="ARBA" id="ARBA00023002"/>
    </source>
</evidence>
<dbReference type="Proteomes" id="UP001174691">
    <property type="component" value="Unassembled WGS sequence"/>
</dbReference>
<evidence type="ECO:0000256" key="1">
    <source>
        <dbReference type="ARBA" id="ARBA00008072"/>
    </source>
</evidence>
<dbReference type="InterPro" id="IPR013154">
    <property type="entry name" value="ADH-like_N"/>
</dbReference>
<organism evidence="4 5">
    <name type="scientific">Coniochaeta hoffmannii</name>
    <dbReference type="NCBI Taxonomy" id="91930"/>
    <lineage>
        <taxon>Eukaryota</taxon>
        <taxon>Fungi</taxon>
        <taxon>Dikarya</taxon>
        <taxon>Ascomycota</taxon>
        <taxon>Pezizomycotina</taxon>
        <taxon>Sordariomycetes</taxon>
        <taxon>Sordariomycetidae</taxon>
        <taxon>Coniochaetales</taxon>
        <taxon>Coniochaetaceae</taxon>
        <taxon>Coniochaeta</taxon>
    </lineage>
</organism>
<gene>
    <name evidence="4" type="ORF">NKR19_g8364</name>
</gene>
<keyword evidence="2" id="KW-0560">Oxidoreductase</keyword>
<comment type="similarity">
    <text evidence="1">Belongs to the zinc-containing alcohol dehydrogenase family.</text>
</comment>
<dbReference type="PANTHER" id="PTHR45348:SF5">
    <property type="entry name" value="OXIDOREDUCTASE, PUTATIVE (AFU_ORTHOLOGUE AFUA_8G01420)-RELATED"/>
    <property type="match status" value="1"/>
</dbReference>
<dbReference type="EMBL" id="JANBVN010000166">
    <property type="protein sequence ID" value="KAJ9136989.1"/>
    <property type="molecule type" value="Genomic_DNA"/>
</dbReference>
<keyword evidence="5" id="KW-1185">Reference proteome</keyword>
<evidence type="ECO:0000259" key="3">
    <source>
        <dbReference type="Pfam" id="PF08240"/>
    </source>
</evidence>
<dbReference type="AlphaFoldDB" id="A0AA38RH89"/>
<dbReference type="Gene3D" id="3.90.180.10">
    <property type="entry name" value="Medium-chain alcohol dehydrogenases, catalytic domain"/>
    <property type="match status" value="1"/>
</dbReference>
<comment type="caution">
    <text evidence="4">The sequence shown here is derived from an EMBL/GenBank/DDBJ whole genome shotgun (WGS) entry which is preliminary data.</text>
</comment>
<protein>
    <submittedName>
        <fullName evidence="4">GroES-like protein</fullName>
    </submittedName>
</protein>
<dbReference type="Gene3D" id="3.40.50.720">
    <property type="entry name" value="NAD(P)-binding Rossmann-like Domain"/>
    <property type="match status" value="1"/>
</dbReference>
<proteinExistence type="inferred from homology"/>
<sequence length="164" mass="17518">MEEYVIWGKPEYSAKKHQVEIPKPGPKEILVKVVAAGLNPKDWKSTKSRDESHALNAGDDVAGFVEAVGSGVSEYKAGDRVAAFHRMGEEHGTYAEFTIVPVSTTFRLPPNVSFEAGAGLPLSSMTAALALYQHLRLPLPTVPGQKDIPILIYGGASAVGAYAL</sequence>
<name>A0AA38RH89_9PEZI</name>
<dbReference type="InterPro" id="IPR011032">
    <property type="entry name" value="GroES-like_sf"/>
</dbReference>
<dbReference type="GO" id="GO:0016651">
    <property type="term" value="F:oxidoreductase activity, acting on NAD(P)H"/>
    <property type="evidence" value="ECO:0007669"/>
    <property type="project" value="InterPro"/>
</dbReference>
<accession>A0AA38RH89</accession>
<dbReference type="PANTHER" id="PTHR45348">
    <property type="entry name" value="HYPOTHETICAL OXIDOREDUCTASE (EUROFUNG)"/>
    <property type="match status" value="1"/>
</dbReference>
<dbReference type="InterPro" id="IPR047122">
    <property type="entry name" value="Trans-enoyl_RdTase-like"/>
</dbReference>
<reference evidence="4" key="1">
    <citation type="submission" date="2022-07" db="EMBL/GenBank/DDBJ databases">
        <title>Fungi with potential for degradation of polypropylene.</title>
        <authorList>
            <person name="Gostincar C."/>
        </authorList>
    </citation>
    <scope>NUCLEOTIDE SEQUENCE</scope>
    <source>
        <strain evidence="4">EXF-13287</strain>
    </source>
</reference>
<evidence type="ECO:0000313" key="4">
    <source>
        <dbReference type="EMBL" id="KAJ9136989.1"/>
    </source>
</evidence>
<dbReference type="SUPFAM" id="SSF50129">
    <property type="entry name" value="GroES-like"/>
    <property type="match status" value="1"/>
</dbReference>
<dbReference type="Pfam" id="PF08240">
    <property type="entry name" value="ADH_N"/>
    <property type="match status" value="1"/>
</dbReference>